<dbReference type="InterPro" id="IPR042099">
    <property type="entry name" value="ANL_N_sf"/>
</dbReference>
<dbReference type="Pfam" id="PF13193">
    <property type="entry name" value="AMP-binding_C"/>
    <property type="match status" value="1"/>
</dbReference>
<dbReference type="InterPro" id="IPR050237">
    <property type="entry name" value="ATP-dep_AMP-bd_enzyme"/>
</dbReference>
<dbReference type="SMART" id="SM00823">
    <property type="entry name" value="PKS_PP"/>
    <property type="match status" value="1"/>
</dbReference>
<dbReference type="PANTHER" id="PTHR43767:SF1">
    <property type="entry name" value="NONRIBOSOMAL PEPTIDE SYNTHASE PES1 (EUROFUNG)-RELATED"/>
    <property type="match status" value="1"/>
</dbReference>
<feature type="domain" description="Carrier" evidence="3">
    <location>
        <begin position="531"/>
        <end position="605"/>
    </location>
</feature>
<dbReference type="InParanoid" id="A9AV02"/>
<dbReference type="InterPro" id="IPR036736">
    <property type="entry name" value="ACP-like_sf"/>
</dbReference>
<name>A9AV02_HERA2</name>
<dbReference type="PROSITE" id="PS50075">
    <property type="entry name" value="CARRIER"/>
    <property type="match status" value="1"/>
</dbReference>
<organism evidence="4 5">
    <name type="scientific">Herpetosiphon aurantiacus (strain ATCC 23779 / DSM 785 / 114-95)</name>
    <dbReference type="NCBI Taxonomy" id="316274"/>
    <lineage>
        <taxon>Bacteria</taxon>
        <taxon>Bacillati</taxon>
        <taxon>Chloroflexota</taxon>
        <taxon>Chloroflexia</taxon>
        <taxon>Herpetosiphonales</taxon>
        <taxon>Herpetosiphonaceae</taxon>
        <taxon>Herpetosiphon</taxon>
    </lineage>
</organism>
<gene>
    <name evidence="4" type="ordered locus">Haur_3958</name>
</gene>
<keyword evidence="2" id="KW-0597">Phosphoprotein</keyword>
<reference evidence="4 5" key="1">
    <citation type="journal article" date="2011" name="Stand. Genomic Sci.">
        <title>Complete genome sequence of the filamentous gliding predatory bacterium Herpetosiphon aurantiacus type strain (114-95(T)).</title>
        <authorList>
            <person name="Kiss H."/>
            <person name="Nett M."/>
            <person name="Domin N."/>
            <person name="Martin K."/>
            <person name="Maresca J.A."/>
            <person name="Copeland A."/>
            <person name="Lapidus A."/>
            <person name="Lucas S."/>
            <person name="Berry K.W."/>
            <person name="Glavina Del Rio T."/>
            <person name="Dalin E."/>
            <person name="Tice H."/>
            <person name="Pitluck S."/>
            <person name="Richardson P."/>
            <person name="Bruce D."/>
            <person name="Goodwin L."/>
            <person name="Han C."/>
            <person name="Detter J.C."/>
            <person name="Schmutz J."/>
            <person name="Brettin T."/>
            <person name="Land M."/>
            <person name="Hauser L."/>
            <person name="Kyrpides N.C."/>
            <person name="Ivanova N."/>
            <person name="Goker M."/>
            <person name="Woyke T."/>
            <person name="Klenk H.P."/>
            <person name="Bryant D.A."/>
        </authorList>
    </citation>
    <scope>NUCLEOTIDE SEQUENCE [LARGE SCALE GENOMIC DNA]</scope>
    <source>
        <strain evidence="5">ATCC 23779 / DSM 785 / 114-95</strain>
    </source>
</reference>
<dbReference type="SUPFAM" id="SSF56801">
    <property type="entry name" value="Acetyl-CoA synthetase-like"/>
    <property type="match status" value="1"/>
</dbReference>
<proteinExistence type="predicted"/>
<dbReference type="HOGENOM" id="CLU_000022_59_0_0"/>
<keyword evidence="1" id="KW-0596">Phosphopantetheine</keyword>
<dbReference type="InterPro" id="IPR025110">
    <property type="entry name" value="AMP-bd_C"/>
</dbReference>
<dbReference type="PROSITE" id="PS00455">
    <property type="entry name" value="AMP_BINDING"/>
    <property type="match status" value="1"/>
</dbReference>
<protein>
    <submittedName>
        <fullName evidence="4">AMP-dependent synthetase and ligase</fullName>
    </submittedName>
</protein>
<dbReference type="STRING" id="316274.Haur_3958"/>
<dbReference type="InterPro" id="IPR020806">
    <property type="entry name" value="PKS_PP-bd"/>
</dbReference>
<dbReference type="GO" id="GO:0016878">
    <property type="term" value="F:acid-thiol ligase activity"/>
    <property type="evidence" value="ECO:0007669"/>
    <property type="project" value="UniProtKB-ARBA"/>
</dbReference>
<dbReference type="eggNOG" id="COG0318">
    <property type="taxonomic scope" value="Bacteria"/>
</dbReference>
<dbReference type="eggNOG" id="COG0236">
    <property type="taxonomic scope" value="Bacteria"/>
</dbReference>
<dbReference type="InterPro" id="IPR020845">
    <property type="entry name" value="AMP-binding_CS"/>
</dbReference>
<evidence type="ECO:0000259" key="3">
    <source>
        <dbReference type="PROSITE" id="PS50075"/>
    </source>
</evidence>
<evidence type="ECO:0000256" key="2">
    <source>
        <dbReference type="ARBA" id="ARBA00022553"/>
    </source>
</evidence>
<dbReference type="EMBL" id="CP000875">
    <property type="protein sequence ID" value="ABX06590.1"/>
    <property type="molecule type" value="Genomic_DNA"/>
</dbReference>
<dbReference type="BioCyc" id="HAUR316274:GHYA-4000-MONOMER"/>
<dbReference type="GO" id="GO:0031177">
    <property type="term" value="F:phosphopantetheine binding"/>
    <property type="evidence" value="ECO:0007669"/>
    <property type="project" value="InterPro"/>
</dbReference>
<dbReference type="Gene3D" id="1.10.1200.10">
    <property type="entry name" value="ACP-like"/>
    <property type="match status" value="1"/>
</dbReference>
<keyword evidence="4" id="KW-0436">Ligase</keyword>
<dbReference type="KEGG" id="hau:Haur_3958"/>
<dbReference type="PANTHER" id="PTHR43767">
    <property type="entry name" value="LONG-CHAIN-FATTY-ACID--COA LIGASE"/>
    <property type="match status" value="1"/>
</dbReference>
<dbReference type="InterPro" id="IPR000873">
    <property type="entry name" value="AMP-dep_synth/lig_dom"/>
</dbReference>
<dbReference type="InterPro" id="IPR045851">
    <property type="entry name" value="AMP-bd_C_sf"/>
</dbReference>
<sequence length="707" mass="75933">MSEAFIQTTSTKYPQKTAVIDGPRRITYEQLAASIGSFANELTAAGVTEGESIALVLPNCAEFVIGFYSTLHIGAVVLALNPLLKHNEINYYLADAQARVILTTKLYMGMCREIVAAAGRSIEIIALDGVLEGSRAAASERAAPAAADPHRPALFQYSSGSTGRPKKVMRTYGNLCAEGDNFTATVGMTHDDVILCLVPLFHAHGLGNCLLAATMVGATLVILEQPMDGNAVVDMPFIARCARVFELIEIERVSVLPGVPYVFSALSSAQVGFEPALGSLRLCFSAGNFLTRDVFDAFLDRFGIAIKQLYGCTEAGSVTINLEDDPSLAASVGLPIRNVELHICDEQKNRLAPDAIGEIAFKSPMLTSGYVGLEDINRDMFRDGFFFTGDLGRLDEAGRLTITGRKKIFIDVGGRKVDPLEIEDVLLTHPRVKEAVVVGIKAPYGGEFAKAVAVLDGECTQTELLQYCKDRLADFKVPRMIEFRNEIPKSPLGKILRKNLVDDSAVAEVEALGSTLSQHMRSTSSREQRLSLAKQCVRQQIARISGLDVAQIGLSNALSDFGLDSARAIELQMSLENLMGAGLSATMVWQYPDLDSLSGYLVDIVDAQTAGADPAAVPDRAAAPPAARPSAIQAIDDLSDDAIEALLRSQVDGILQPQNTTNAHTIPGLNEGDSAGIDRLAQLSDEDVTDLLLKEFARLSRTGQPEA</sequence>
<evidence type="ECO:0000256" key="1">
    <source>
        <dbReference type="ARBA" id="ARBA00022450"/>
    </source>
</evidence>
<keyword evidence="5" id="KW-1185">Reference proteome</keyword>
<dbReference type="AlphaFoldDB" id="A9AV02"/>
<accession>A9AV02</accession>
<dbReference type="Gene3D" id="3.30.300.30">
    <property type="match status" value="1"/>
</dbReference>
<evidence type="ECO:0000313" key="5">
    <source>
        <dbReference type="Proteomes" id="UP000000787"/>
    </source>
</evidence>
<dbReference type="Gene3D" id="3.40.50.12780">
    <property type="entry name" value="N-terminal domain of ligase-like"/>
    <property type="match status" value="1"/>
</dbReference>
<evidence type="ECO:0000313" key="4">
    <source>
        <dbReference type="EMBL" id="ABX06590.1"/>
    </source>
</evidence>
<dbReference type="SMART" id="SM01294">
    <property type="entry name" value="PKS_PP_betabranch"/>
    <property type="match status" value="1"/>
</dbReference>
<dbReference type="Proteomes" id="UP000000787">
    <property type="component" value="Chromosome"/>
</dbReference>
<dbReference type="SUPFAM" id="SSF47336">
    <property type="entry name" value="ACP-like"/>
    <property type="match status" value="1"/>
</dbReference>
<dbReference type="InterPro" id="IPR009081">
    <property type="entry name" value="PP-bd_ACP"/>
</dbReference>
<dbReference type="Pfam" id="PF00501">
    <property type="entry name" value="AMP-binding"/>
    <property type="match status" value="1"/>
</dbReference>
<dbReference type="Pfam" id="PF00550">
    <property type="entry name" value="PP-binding"/>
    <property type="match status" value="1"/>
</dbReference>